<evidence type="ECO:0000313" key="2">
    <source>
        <dbReference type="EMBL" id="CAH2293538.1"/>
    </source>
</evidence>
<protein>
    <submittedName>
        <fullName evidence="2">Uncharacterized protein</fullName>
    </submittedName>
</protein>
<sequence length="147" mass="16316">MTDAAGKQPEMPWEAKFNADFNRVCAAFWRRIATRAEQTQPTTTPAPQLQSAALPTNSLTASAQPASQARVPFKASGQRRMVHRRRKSTTGWQRLATRKGKSPSDRKVHSKEAQWIHSQVRDMPRPDGLASQRHCNIPPCGVAGNTC</sequence>
<dbReference type="EMBL" id="OW240916">
    <property type="protein sequence ID" value="CAH2293538.1"/>
    <property type="molecule type" value="Genomic_DNA"/>
</dbReference>
<accession>A0AAD1S8X6</accession>
<feature type="compositionally biased region" description="Basic and acidic residues" evidence="1">
    <location>
        <begin position="102"/>
        <end position="112"/>
    </location>
</feature>
<evidence type="ECO:0000313" key="3">
    <source>
        <dbReference type="Proteomes" id="UP001295444"/>
    </source>
</evidence>
<reference evidence="2" key="1">
    <citation type="submission" date="2022-03" db="EMBL/GenBank/DDBJ databases">
        <authorList>
            <person name="Alioto T."/>
            <person name="Alioto T."/>
            <person name="Gomez Garrido J."/>
        </authorList>
    </citation>
    <scope>NUCLEOTIDE SEQUENCE</scope>
</reference>
<name>A0AAD1S8X6_PELCU</name>
<gene>
    <name evidence="2" type="ORF">PECUL_23A037723</name>
</gene>
<evidence type="ECO:0000256" key="1">
    <source>
        <dbReference type="SAM" id="MobiDB-lite"/>
    </source>
</evidence>
<proteinExistence type="predicted"/>
<feature type="region of interest" description="Disordered" evidence="1">
    <location>
        <begin position="59"/>
        <end position="112"/>
    </location>
</feature>
<dbReference type="AlphaFoldDB" id="A0AAD1S8X6"/>
<organism evidence="2 3">
    <name type="scientific">Pelobates cultripes</name>
    <name type="common">Western spadefoot toad</name>
    <dbReference type="NCBI Taxonomy" id="61616"/>
    <lineage>
        <taxon>Eukaryota</taxon>
        <taxon>Metazoa</taxon>
        <taxon>Chordata</taxon>
        <taxon>Craniata</taxon>
        <taxon>Vertebrata</taxon>
        <taxon>Euteleostomi</taxon>
        <taxon>Amphibia</taxon>
        <taxon>Batrachia</taxon>
        <taxon>Anura</taxon>
        <taxon>Pelobatoidea</taxon>
        <taxon>Pelobatidae</taxon>
        <taxon>Pelobates</taxon>
    </lineage>
</organism>
<dbReference type="Proteomes" id="UP001295444">
    <property type="component" value="Chromosome 05"/>
</dbReference>
<keyword evidence="3" id="KW-1185">Reference proteome</keyword>